<dbReference type="Gene3D" id="3.40.1350.10">
    <property type="match status" value="1"/>
</dbReference>
<dbReference type="GO" id="GO:0003677">
    <property type="term" value="F:DNA binding"/>
    <property type="evidence" value="ECO:0007669"/>
    <property type="project" value="InterPro"/>
</dbReference>
<comment type="caution">
    <text evidence="2">The sequence shown here is derived from an EMBL/GenBank/DDBJ whole genome shotgun (WGS) entry which is preliminary data.</text>
</comment>
<proteinExistence type="predicted"/>
<feature type="non-terminal residue" evidence="2">
    <location>
        <position position="1"/>
    </location>
</feature>
<name>X1QZN1_9ZZZZ</name>
<dbReference type="AlphaFoldDB" id="X1QZN1"/>
<evidence type="ECO:0000259" key="1">
    <source>
        <dbReference type="Pfam" id="PF04471"/>
    </source>
</evidence>
<feature type="domain" description="Restriction endonuclease type IV Mrr" evidence="1">
    <location>
        <begin position="10"/>
        <end position="51"/>
    </location>
</feature>
<dbReference type="GO" id="GO:0009307">
    <property type="term" value="P:DNA restriction-modification system"/>
    <property type="evidence" value="ECO:0007669"/>
    <property type="project" value="InterPro"/>
</dbReference>
<dbReference type="EMBL" id="BARV01040685">
    <property type="protein sequence ID" value="GAI56315.1"/>
    <property type="molecule type" value="Genomic_DNA"/>
</dbReference>
<gene>
    <name evidence="2" type="ORF">S06H3_61900</name>
</gene>
<organism evidence="2">
    <name type="scientific">marine sediment metagenome</name>
    <dbReference type="NCBI Taxonomy" id="412755"/>
    <lineage>
        <taxon>unclassified sequences</taxon>
        <taxon>metagenomes</taxon>
        <taxon>ecological metagenomes</taxon>
    </lineage>
</organism>
<accession>X1QZN1</accession>
<dbReference type="GO" id="GO:0004519">
    <property type="term" value="F:endonuclease activity"/>
    <property type="evidence" value="ECO:0007669"/>
    <property type="project" value="InterPro"/>
</dbReference>
<evidence type="ECO:0000313" key="2">
    <source>
        <dbReference type="EMBL" id="GAI56315.1"/>
    </source>
</evidence>
<dbReference type="Pfam" id="PF04471">
    <property type="entry name" value="Mrr_cat"/>
    <property type="match status" value="1"/>
</dbReference>
<dbReference type="InterPro" id="IPR011856">
    <property type="entry name" value="tRNA_endonuc-like_dom_sf"/>
</dbReference>
<protein>
    <recommendedName>
        <fullName evidence="1">Restriction endonuclease type IV Mrr domain-containing protein</fullName>
    </recommendedName>
</protein>
<reference evidence="2" key="1">
    <citation type="journal article" date="2014" name="Front. Microbiol.">
        <title>High frequency of phylogenetically diverse reductive dehalogenase-homologous genes in deep subseafloor sedimentary metagenomes.</title>
        <authorList>
            <person name="Kawai M."/>
            <person name="Futagami T."/>
            <person name="Toyoda A."/>
            <person name="Takaki Y."/>
            <person name="Nishi S."/>
            <person name="Hori S."/>
            <person name="Arai W."/>
            <person name="Tsubouchi T."/>
            <person name="Morono Y."/>
            <person name="Uchiyama I."/>
            <person name="Ito T."/>
            <person name="Fujiyama A."/>
            <person name="Inagaki F."/>
            <person name="Takami H."/>
        </authorList>
    </citation>
    <scope>NUCLEOTIDE SEQUENCE</scope>
    <source>
        <strain evidence="2">Expedition CK06-06</strain>
    </source>
</reference>
<dbReference type="InterPro" id="IPR007560">
    <property type="entry name" value="Restrct_endonuc_IV_Mrr"/>
</dbReference>
<sequence>FKLKGQHEMDKMTGVEFEVFLARFFERCGCLVEITPKSHDKGTDLIIQLRPIFEASLTHNN</sequence>